<feature type="signal peptide" evidence="1">
    <location>
        <begin position="1"/>
        <end position="18"/>
    </location>
</feature>
<proteinExistence type="predicted"/>
<protein>
    <submittedName>
        <fullName evidence="3">DUF1566 domain-containing protein</fullName>
    </submittedName>
</protein>
<dbReference type="InterPro" id="IPR011460">
    <property type="entry name" value="Lcl_C"/>
</dbReference>
<name>A0ABS8BKY4_9NEIS</name>
<dbReference type="Proteomes" id="UP001198034">
    <property type="component" value="Unassembled WGS sequence"/>
</dbReference>
<dbReference type="Pfam" id="PF07603">
    <property type="entry name" value="Lcl_C"/>
    <property type="match status" value="1"/>
</dbReference>
<gene>
    <name evidence="3" type="ORF">LG219_08835</name>
</gene>
<evidence type="ECO:0000256" key="1">
    <source>
        <dbReference type="SAM" id="SignalP"/>
    </source>
</evidence>
<evidence type="ECO:0000259" key="2">
    <source>
        <dbReference type="Pfam" id="PF07603"/>
    </source>
</evidence>
<sequence length="192" mass="21010">MKHLICCLALLSAMQANAIDRWQKTDSQGRALPVSAGPWSCIRDLKTGLLWENKTDNEGLHFNAATYSWFDATHRLGVEKAGSCSDATMKVSPCDTRDLIVLANQQAWCGASHWRVPSAKELASLLLDTGFAGNPLIASGFFPHTGRFPYWTADVRQSNNGKTEALILHFGSGSTQWLGTQHAARLRLVATP</sequence>
<keyword evidence="4" id="KW-1185">Reference proteome</keyword>
<evidence type="ECO:0000313" key="3">
    <source>
        <dbReference type="EMBL" id="MCB5196382.1"/>
    </source>
</evidence>
<reference evidence="3 4" key="1">
    <citation type="submission" date="2021-10" db="EMBL/GenBank/DDBJ databases">
        <authorList>
            <person name="Chen M."/>
        </authorList>
    </citation>
    <scope>NUCLEOTIDE SEQUENCE [LARGE SCALE GENOMIC DNA]</scope>
    <source>
        <strain evidence="3 4">H3-26</strain>
    </source>
</reference>
<feature type="domain" description="Lcl C-terminal" evidence="2">
    <location>
        <begin position="41"/>
        <end position="189"/>
    </location>
</feature>
<organism evidence="3 4">
    <name type="scientific">Deefgea salmonis</name>
    <dbReference type="NCBI Taxonomy" id="2875502"/>
    <lineage>
        <taxon>Bacteria</taxon>
        <taxon>Pseudomonadati</taxon>
        <taxon>Pseudomonadota</taxon>
        <taxon>Betaproteobacteria</taxon>
        <taxon>Neisseriales</taxon>
        <taxon>Chitinibacteraceae</taxon>
        <taxon>Deefgea</taxon>
    </lineage>
</organism>
<dbReference type="EMBL" id="JAJAWG010000004">
    <property type="protein sequence ID" value="MCB5196382.1"/>
    <property type="molecule type" value="Genomic_DNA"/>
</dbReference>
<comment type="caution">
    <text evidence="3">The sequence shown here is derived from an EMBL/GenBank/DDBJ whole genome shotgun (WGS) entry which is preliminary data.</text>
</comment>
<evidence type="ECO:0000313" key="4">
    <source>
        <dbReference type="Proteomes" id="UP001198034"/>
    </source>
</evidence>
<dbReference type="RefSeq" id="WP_226764137.1">
    <property type="nucleotide sequence ID" value="NZ_JAJAWG010000004.1"/>
</dbReference>
<feature type="chain" id="PRO_5046898964" evidence="1">
    <location>
        <begin position="19"/>
        <end position="192"/>
    </location>
</feature>
<keyword evidence="1" id="KW-0732">Signal</keyword>
<accession>A0ABS8BKY4</accession>